<evidence type="ECO:0000313" key="1">
    <source>
        <dbReference type="EMBL" id="APH70038.1"/>
    </source>
</evidence>
<dbReference type="EMBL" id="CP018171">
    <property type="protein sequence ID" value="APH70038.1"/>
    <property type="molecule type" value="Genomic_DNA"/>
</dbReference>
<gene>
    <name evidence="1" type="ORF">BSQ44_00575</name>
</gene>
<organism evidence="1 2">
    <name type="scientific">Aquibium oceanicum</name>
    <dbReference type="NCBI Taxonomy" id="1670800"/>
    <lineage>
        <taxon>Bacteria</taxon>
        <taxon>Pseudomonadati</taxon>
        <taxon>Pseudomonadota</taxon>
        <taxon>Alphaproteobacteria</taxon>
        <taxon>Hyphomicrobiales</taxon>
        <taxon>Phyllobacteriaceae</taxon>
        <taxon>Aquibium</taxon>
    </lineage>
</organism>
<dbReference type="AlphaFoldDB" id="A0A1L3SKX5"/>
<reference evidence="2" key="1">
    <citation type="submission" date="2016-11" db="EMBL/GenBank/DDBJ databases">
        <title>Mesorhizobium oceanicum sp. nov., isolated from deep seawater in South China Sea.</title>
        <authorList>
            <person name="Fu G.-Y."/>
        </authorList>
    </citation>
    <scope>NUCLEOTIDE SEQUENCE [LARGE SCALE GENOMIC DNA]</scope>
    <source>
        <strain evidence="2">B7</strain>
    </source>
</reference>
<evidence type="ECO:0000313" key="2">
    <source>
        <dbReference type="Proteomes" id="UP000182840"/>
    </source>
</evidence>
<proteinExistence type="predicted"/>
<dbReference type="Proteomes" id="UP000182840">
    <property type="component" value="Chromosome"/>
</dbReference>
<dbReference type="KEGG" id="meso:BSQ44_00575"/>
<keyword evidence="2" id="KW-1185">Reference proteome</keyword>
<protein>
    <recommendedName>
        <fullName evidence="3">Band 7 domain-containing protein</fullName>
    </recommendedName>
</protein>
<dbReference type="STRING" id="1670800.BSQ44_00575"/>
<accession>A0A1L3SKX5</accession>
<sequence length="417" mass="47347">MFGEIIAELQRRLPVSIIRNLRRISELRAAYAHLSDAELHKFQMAPDFSVRIAEFQDAVLAVQLHLNSASEQGRQVGEQTNRSLPAHISFGHPRMETGMFSEWIIRQPINSMPILMKKPLHRDCFVVFTNKGAPHSVAPVSNGFVEAQAKSFFCDGAIGIAKELSYNGHISGELSSSDGIPIAIGFHAHFLTIGNKEEPILEIARESQTIMANLSSAMDRSVRRYITQTRFDDLTNNTIIDRHEDGIRALLTEPLRMLRTVELHRFTLTELQSGTPSVKSQSMMEFEKRRRSVEEEEAERLRSIRLAQERQMLEIGQEARLSEAEVEAAVISVRAEAMRKSGEYSLSQDQIFEIFRDRLKYEARVEVAKQGREQWIAVGALGMLDRIGLGDSRVRVLEEKLLRSGDKDEEDDEREAF</sequence>
<evidence type="ECO:0008006" key="3">
    <source>
        <dbReference type="Google" id="ProtNLM"/>
    </source>
</evidence>
<name>A0A1L3SKX5_9HYPH</name>